<dbReference type="Gene3D" id="2.20.25.10">
    <property type="match status" value="1"/>
</dbReference>
<dbReference type="GO" id="GO:0008270">
    <property type="term" value="F:zinc ion binding"/>
    <property type="evidence" value="ECO:0007669"/>
    <property type="project" value="UniProtKB-KW"/>
</dbReference>
<proteinExistence type="predicted"/>
<dbReference type="EMBL" id="JABURA010000001">
    <property type="protein sequence ID" value="NUB91122.1"/>
    <property type="molecule type" value="Genomic_DNA"/>
</dbReference>
<evidence type="ECO:0000313" key="6">
    <source>
        <dbReference type="EMBL" id="NUB91122.1"/>
    </source>
</evidence>
<keyword evidence="3" id="KW-0862">Zinc</keyword>
<dbReference type="SMART" id="SM00440">
    <property type="entry name" value="ZnF_C2C2"/>
    <property type="match status" value="1"/>
</dbReference>
<evidence type="ECO:0000256" key="1">
    <source>
        <dbReference type="ARBA" id="ARBA00022723"/>
    </source>
</evidence>
<dbReference type="GO" id="GO:0006351">
    <property type="term" value="P:DNA-templated transcription"/>
    <property type="evidence" value="ECO:0007669"/>
    <property type="project" value="InterPro"/>
</dbReference>
<sequence length="100" mass="11211">MFCHCGSYRLPGHDGWQCRQGCGQPVTDLGFTYITTTPQEEQPPRYSPDEMIPLPAIAVTCPECGNDEAYAELKQLRAGDEPETQILHCTACKHIWRKDG</sequence>
<accession>A0A8J8KFL1</accession>
<feature type="domain" description="TFIIS-type" evidence="5">
    <location>
        <begin position="57"/>
        <end position="97"/>
    </location>
</feature>
<protein>
    <submittedName>
        <fullName evidence="6">Transcription factor S</fullName>
    </submittedName>
</protein>
<dbReference type="Pfam" id="PF01096">
    <property type="entry name" value="Zn_ribbon_TFIIS"/>
    <property type="match status" value="1"/>
</dbReference>
<gene>
    <name evidence="6" type="ORF">HT576_08820</name>
</gene>
<name>A0A8J8KFL1_9EURY</name>
<evidence type="ECO:0000256" key="4">
    <source>
        <dbReference type="PROSITE-ProRule" id="PRU00472"/>
    </source>
</evidence>
<dbReference type="Proteomes" id="UP000728647">
    <property type="component" value="Unassembled WGS sequence"/>
</dbReference>
<keyword evidence="2 4" id="KW-0863">Zinc-finger</keyword>
<reference evidence="6" key="1">
    <citation type="submission" date="2020-06" db="EMBL/GenBank/DDBJ databases">
        <title>Haloterrigena sp. nov., an extremely halophilic archaeon isolated from a saline sediment.</title>
        <authorList>
            <person name="Liu B.-B."/>
        </authorList>
    </citation>
    <scope>NUCLEOTIDE SEQUENCE</scope>
    <source>
        <strain evidence="6">SYSU A121-1</strain>
    </source>
</reference>
<dbReference type="SUPFAM" id="SSF57783">
    <property type="entry name" value="Zinc beta-ribbon"/>
    <property type="match status" value="1"/>
</dbReference>
<dbReference type="AlphaFoldDB" id="A0A8J8KFL1"/>
<comment type="caution">
    <text evidence="6">The sequence shown here is derived from an EMBL/GenBank/DDBJ whole genome shotgun (WGS) entry which is preliminary data.</text>
</comment>
<dbReference type="InterPro" id="IPR001222">
    <property type="entry name" value="Znf_TFIIS"/>
</dbReference>
<evidence type="ECO:0000256" key="3">
    <source>
        <dbReference type="ARBA" id="ARBA00022833"/>
    </source>
</evidence>
<evidence type="ECO:0000256" key="2">
    <source>
        <dbReference type="ARBA" id="ARBA00022771"/>
    </source>
</evidence>
<organism evidence="6 7">
    <name type="scientific">Haloterrigena gelatinilytica</name>
    <dbReference type="NCBI Taxonomy" id="2741724"/>
    <lineage>
        <taxon>Archaea</taxon>
        <taxon>Methanobacteriati</taxon>
        <taxon>Methanobacteriota</taxon>
        <taxon>Stenosarchaea group</taxon>
        <taxon>Halobacteria</taxon>
        <taxon>Halobacteriales</taxon>
        <taxon>Natrialbaceae</taxon>
        <taxon>Haloterrigena</taxon>
    </lineage>
</organism>
<keyword evidence="1" id="KW-0479">Metal-binding</keyword>
<dbReference type="PROSITE" id="PS51133">
    <property type="entry name" value="ZF_TFIIS_2"/>
    <property type="match status" value="1"/>
</dbReference>
<evidence type="ECO:0000313" key="7">
    <source>
        <dbReference type="Proteomes" id="UP000728647"/>
    </source>
</evidence>
<dbReference type="GO" id="GO:0003676">
    <property type="term" value="F:nucleic acid binding"/>
    <property type="evidence" value="ECO:0007669"/>
    <property type="project" value="InterPro"/>
</dbReference>
<evidence type="ECO:0000259" key="5">
    <source>
        <dbReference type="PROSITE" id="PS51133"/>
    </source>
</evidence>